<dbReference type="GO" id="GO:0006753">
    <property type="term" value="P:nucleoside phosphate metabolic process"/>
    <property type="evidence" value="ECO:0007669"/>
    <property type="project" value="TreeGrafter"/>
</dbReference>
<proteinExistence type="predicted"/>
<comment type="cofactor">
    <cofactor evidence="1">
        <name>Mg(2+)</name>
        <dbReference type="ChEBI" id="CHEBI:18420"/>
    </cofactor>
</comment>
<dbReference type="Gene3D" id="3.90.79.10">
    <property type="entry name" value="Nucleoside Triphosphate Pyrophosphohydrolase"/>
    <property type="match status" value="1"/>
</dbReference>
<evidence type="ECO:0000313" key="5">
    <source>
        <dbReference type="Proteomes" id="UP000319671"/>
    </source>
</evidence>
<dbReference type="PANTHER" id="PTHR11839">
    <property type="entry name" value="UDP/ADP-SUGAR PYROPHOSPHATASE"/>
    <property type="match status" value="1"/>
</dbReference>
<dbReference type="Proteomes" id="UP000319671">
    <property type="component" value="Unassembled WGS sequence"/>
</dbReference>
<protein>
    <submittedName>
        <fullName evidence="4">ADP-ribose pyrophosphatase</fullName>
    </submittedName>
</protein>
<dbReference type="EMBL" id="VIVN01000006">
    <property type="protein sequence ID" value="TWE01241.1"/>
    <property type="molecule type" value="Genomic_DNA"/>
</dbReference>
<dbReference type="Pfam" id="PF00293">
    <property type="entry name" value="NUDIX"/>
    <property type="match status" value="1"/>
</dbReference>
<name>A0A561DD03_9BACI</name>
<evidence type="ECO:0000256" key="2">
    <source>
        <dbReference type="ARBA" id="ARBA00022801"/>
    </source>
</evidence>
<dbReference type="PROSITE" id="PS51462">
    <property type="entry name" value="NUDIX"/>
    <property type="match status" value="1"/>
</dbReference>
<dbReference type="InterPro" id="IPR015797">
    <property type="entry name" value="NUDIX_hydrolase-like_dom_sf"/>
</dbReference>
<keyword evidence="5" id="KW-1185">Reference proteome</keyword>
<dbReference type="AlphaFoldDB" id="A0A561DD03"/>
<feature type="domain" description="Nudix hydrolase" evidence="3">
    <location>
        <begin position="37"/>
        <end position="168"/>
    </location>
</feature>
<comment type="caution">
    <text evidence="4">The sequence shown here is derived from an EMBL/GenBank/DDBJ whole genome shotgun (WGS) entry which is preliminary data.</text>
</comment>
<dbReference type="SUPFAM" id="SSF55811">
    <property type="entry name" value="Nudix"/>
    <property type="match status" value="1"/>
</dbReference>
<keyword evidence="2" id="KW-0378">Hydrolase</keyword>
<sequence length="177" mass="20406">MDWKIKHSTKQKVDRFGITVDQVILPNGDEKTFSYLDFAKGVCILPITNNHEVICLRQYRHAINSWQWELPAGMIDREDELPIEVAKRELEEETGHVAEHWLELGSFYPSPGSTTEEIFLFAAAGLKPTEQKLENSETLELHYLTMEELKDLVLQDEFKHGAGLAAILRYKFTTDEQ</sequence>
<dbReference type="RefSeq" id="WP_144565929.1">
    <property type="nucleotide sequence ID" value="NZ_VIVN01000006.1"/>
</dbReference>
<organism evidence="4 5">
    <name type="scientific">Neobacillus bataviensis</name>
    <dbReference type="NCBI Taxonomy" id="220685"/>
    <lineage>
        <taxon>Bacteria</taxon>
        <taxon>Bacillati</taxon>
        <taxon>Bacillota</taxon>
        <taxon>Bacilli</taxon>
        <taxon>Bacillales</taxon>
        <taxon>Bacillaceae</taxon>
        <taxon>Neobacillus</taxon>
    </lineage>
</organism>
<evidence type="ECO:0000313" key="4">
    <source>
        <dbReference type="EMBL" id="TWE01241.1"/>
    </source>
</evidence>
<evidence type="ECO:0000256" key="1">
    <source>
        <dbReference type="ARBA" id="ARBA00001946"/>
    </source>
</evidence>
<dbReference type="PANTHER" id="PTHR11839:SF18">
    <property type="entry name" value="NUDIX HYDROLASE DOMAIN-CONTAINING PROTEIN"/>
    <property type="match status" value="1"/>
</dbReference>
<accession>A0A561DD03</accession>
<gene>
    <name evidence="4" type="ORF">FB550_106299</name>
</gene>
<dbReference type="GO" id="GO:0016787">
    <property type="term" value="F:hydrolase activity"/>
    <property type="evidence" value="ECO:0007669"/>
    <property type="project" value="UniProtKB-KW"/>
</dbReference>
<reference evidence="4 5" key="1">
    <citation type="submission" date="2019-06" db="EMBL/GenBank/DDBJ databases">
        <title>Sorghum-associated microbial communities from plants grown in Nebraska, USA.</title>
        <authorList>
            <person name="Schachtman D."/>
        </authorList>
    </citation>
    <scope>NUCLEOTIDE SEQUENCE [LARGE SCALE GENOMIC DNA]</scope>
    <source>
        <strain evidence="4 5">2482</strain>
    </source>
</reference>
<evidence type="ECO:0000259" key="3">
    <source>
        <dbReference type="PROSITE" id="PS51462"/>
    </source>
</evidence>
<dbReference type="GO" id="GO:0019693">
    <property type="term" value="P:ribose phosphate metabolic process"/>
    <property type="evidence" value="ECO:0007669"/>
    <property type="project" value="TreeGrafter"/>
</dbReference>
<dbReference type="InterPro" id="IPR000086">
    <property type="entry name" value="NUDIX_hydrolase_dom"/>
</dbReference>
<dbReference type="CDD" id="cd03424">
    <property type="entry name" value="NUDIX_ADPRase_Nudt5_UGPPase_Nudt14"/>
    <property type="match status" value="1"/>
</dbReference>